<dbReference type="AlphaFoldDB" id="A0A1Q3C4R7"/>
<keyword evidence="4" id="KW-1185">Reference proteome</keyword>
<sequence>MSPTISQINGRAVLQPKSNQVPSLERRNSPKKTSPTPPPAALPQPTPTSLSPPLSPKLKSPRLPPLKRGNDPRNDLNSSAEKFMTPRSMPKWAPSVQKLKRSSSVGCGLDTSSLRSHPSSLIVQTPGKFAAARREQVAIMQEQRKSRIAHYGRSKSVKYEGKVAPLDSVVSSATGQEKKRCTIITPNSDPVYVAYHDEEWGVAVHDDKLLFELLLLTGAQVGSDWTSILKKRQVLREAFAGFDAETVAKYTEKKMASISADYGLDLSLVRGAVDNSTRILEVTRESGSFAKYLWGFVNHKPINNQYKSCHKIPLKTSKSETISKDMVRRGFRFVGPTVMHSFMQAAGLTNDHLITCPRYLQCLALASHHPIVAPDL</sequence>
<dbReference type="GO" id="GO:0006284">
    <property type="term" value="P:base-excision repair"/>
    <property type="evidence" value="ECO:0007669"/>
    <property type="project" value="InterPro"/>
</dbReference>
<comment type="caution">
    <text evidence="3">The sequence shown here is derived from an EMBL/GenBank/DDBJ whole genome shotgun (WGS) entry which is preliminary data.</text>
</comment>
<protein>
    <submittedName>
        <fullName evidence="3">Adenine_glyco domain-containing protein</fullName>
    </submittedName>
</protein>
<feature type="binding site" evidence="1">
    <location>
        <position position="181"/>
    </location>
    <ligand>
        <name>Zn(2+)</name>
        <dbReference type="ChEBI" id="CHEBI:29105"/>
    </ligand>
</feature>
<dbReference type="EMBL" id="BDDD01001303">
    <property type="protein sequence ID" value="GAV75052.1"/>
    <property type="molecule type" value="Genomic_DNA"/>
</dbReference>
<feature type="compositionally biased region" description="Pro residues" evidence="2">
    <location>
        <begin position="35"/>
        <end position="46"/>
    </location>
</feature>
<keyword evidence="1" id="KW-0479">Metal-binding</keyword>
<dbReference type="PANTHER" id="PTHR31116:SF43">
    <property type="entry name" value="DNA GLYCOSYLASE SUPERFAMILY PROTEIN"/>
    <property type="match status" value="1"/>
</dbReference>
<gene>
    <name evidence="3" type="ORF">CFOL_v3_18532</name>
</gene>
<dbReference type="GO" id="GO:0008725">
    <property type="term" value="F:DNA-3-methyladenine glycosylase activity"/>
    <property type="evidence" value="ECO:0007669"/>
    <property type="project" value="InterPro"/>
</dbReference>
<dbReference type="Proteomes" id="UP000187406">
    <property type="component" value="Unassembled WGS sequence"/>
</dbReference>
<reference evidence="4" key="1">
    <citation type="submission" date="2016-04" db="EMBL/GenBank/DDBJ databases">
        <title>Cephalotus genome sequencing.</title>
        <authorList>
            <person name="Fukushima K."/>
            <person name="Hasebe M."/>
            <person name="Fang X."/>
        </authorList>
    </citation>
    <scope>NUCLEOTIDE SEQUENCE [LARGE SCALE GENOMIC DNA]</scope>
    <source>
        <strain evidence="4">cv. St1</strain>
    </source>
</reference>
<dbReference type="Pfam" id="PF03352">
    <property type="entry name" value="Adenine_glyco"/>
    <property type="match status" value="1"/>
</dbReference>
<dbReference type="GO" id="GO:0046872">
    <property type="term" value="F:metal ion binding"/>
    <property type="evidence" value="ECO:0007669"/>
    <property type="project" value="UniProtKB-KW"/>
</dbReference>
<organism evidence="3 4">
    <name type="scientific">Cephalotus follicularis</name>
    <name type="common">Albany pitcher plant</name>
    <dbReference type="NCBI Taxonomy" id="3775"/>
    <lineage>
        <taxon>Eukaryota</taxon>
        <taxon>Viridiplantae</taxon>
        <taxon>Streptophyta</taxon>
        <taxon>Embryophyta</taxon>
        <taxon>Tracheophyta</taxon>
        <taxon>Spermatophyta</taxon>
        <taxon>Magnoliopsida</taxon>
        <taxon>eudicotyledons</taxon>
        <taxon>Gunneridae</taxon>
        <taxon>Pentapetalae</taxon>
        <taxon>rosids</taxon>
        <taxon>fabids</taxon>
        <taxon>Oxalidales</taxon>
        <taxon>Cephalotaceae</taxon>
        <taxon>Cephalotus</taxon>
    </lineage>
</organism>
<dbReference type="InterPro" id="IPR005019">
    <property type="entry name" value="Adenine_glyco"/>
</dbReference>
<dbReference type="STRING" id="3775.A0A1Q3C4R7"/>
<feature type="binding site" evidence="1">
    <location>
        <position position="356"/>
    </location>
    <ligand>
        <name>Zn(2+)</name>
        <dbReference type="ChEBI" id="CHEBI:29105"/>
    </ligand>
</feature>
<dbReference type="FunCoup" id="A0A1Q3C4R7">
    <property type="interactions" value="15"/>
</dbReference>
<proteinExistence type="predicted"/>
<feature type="binding site" evidence="1">
    <location>
        <position position="196"/>
    </location>
    <ligand>
        <name>Zn(2+)</name>
        <dbReference type="ChEBI" id="CHEBI:29105"/>
    </ligand>
</feature>
<evidence type="ECO:0000313" key="3">
    <source>
        <dbReference type="EMBL" id="GAV75052.1"/>
    </source>
</evidence>
<feature type="compositionally biased region" description="Low complexity" evidence="2">
    <location>
        <begin position="47"/>
        <end position="58"/>
    </location>
</feature>
<name>A0A1Q3C4R7_CEPFO</name>
<feature type="binding site" evidence="1">
    <location>
        <position position="352"/>
    </location>
    <ligand>
        <name>Zn(2+)</name>
        <dbReference type="ChEBI" id="CHEBI:29105"/>
    </ligand>
</feature>
<evidence type="ECO:0000256" key="1">
    <source>
        <dbReference type="PIRSR" id="PIRSR605019-1"/>
    </source>
</evidence>
<evidence type="ECO:0000313" key="4">
    <source>
        <dbReference type="Proteomes" id="UP000187406"/>
    </source>
</evidence>
<dbReference type="PANTHER" id="PTHR31116">
    <property type="entry name" value="OS04G0501200 PROTEIN"/>
    <property type="match status" value="1"/>
</dbReference>
<keyword evidence="1" id="KW-0862">Zinc</keyword>
<accession>A0A1Q3C4R7</accession>
<evidence type="ECO:0000256" key="2">
    <source>
        <dbReference type="SAM" id="MobiDB-lite"/>
    </source>
</evidence>
<dbReference type="OrthoDB" id="3941538at2759"/>
<dbReference type="Gene3D" id="1.10.340.30">
    <property type="entry name" value="Hypothetical protein, domain 2"/>
    <property type="match status" value="1"/>
</dbReference>
<feature type="region of interest" description="Disordered" evidence="2">
    <location>
        <begin position="1"/>
        <end position="97"/>
    </location>
</feature>
<dbReference type="SUPFAM" id="SSF48150">
    <property type="entry name" value="DNA-glycosylase"/>
    <property type="match status" value="1"/>
</dbReference>
<dbReference type="InParanoid" id="A0A1Q3C4R7"/>
<dbReference type="InterPro" id="IPR011257">
    <property type="entry name" value="DNA_glycosylase"/>
</dbReference>